<dbReference type="RefSeq" id="WP_106660398.1">
    <property type="nucleotide sequence ID" value="NZ_PJEO01000050.1"/>
</dbReference>
<dbReference type="InterPro" id="IPR037185">
    <property type="entry name" value="EmrE-like"/>
</dbReference>
<dbReference type="EMBL" id="PJEO01000050">
    <property type="protein sequence ID" value="PKQ44422.1"/>
    <property type="molecule type" value="Genomic_DNA"/>
</dbReference>
<evidence type="ECO:0000313" key="8">
    <source>
        <dbReference type="EMBL" id="PKQ44422.1"/>
    </source>
</evidence>
<feature type="transmembrane region" description="Helical" evidence="6">
    <location>
        <begin position="153"/>
        <end position="173"/>
    </location>
</feature>
<dbReference type="InterPro" id="IPR000620">
    <property type="entry name" value="EamA_dom"/>
</dbReference>
<evidence type="ECO:0000256" key="2">
    <source>
        <dbReference type="ARBA" id="ARBA00022475"/>
    </source>
</evidence>
<keyword evidence="3 6" id="KW-0812">Transmembrane</keyword>
<dbReference type="OrthoDB" id="7541381at2"/>
<feature type="transmembrane region" description="Helical" evidence="6">
    <location>
        <begin position="216"/>
        <end position="237"/>
    </location>
</feature>
<evidence type="ECO:0000256" key="4">
    <source>
        <dbReference type="ARBA" id="ARBA00022989"/>
    </source>
</evidence>
<organism evidence="8 9">
    <name type="scientific">Confluentibacter flavum</name>
    <dbReference type="NCBI Taxonomy" id="1909700"/>
    <lineage>
        <taxon>Bacteria</taxon>
        <taxon>Pseudomonadati</taxon>
        <taxon>Bacteroidota</taxon>
        <taxon>Flavobacteriia</taxon>
        <taxon>Flavobacteriales</taxon>
        <taxon>Flavobacteriaceae</taxon>
        <taxon>Confluentibacter</taxon>
    </lineage>
</organism>
<dbReference type="AlphaFoldDB" id="A0A2N3HHR2"/>
<dbReference type="SUPFAM" id="SSF103481">
    <property type="entry name" value="Multidrug resistance efflux transporter EmrE"/>
    <property type="match status" value="2"/>
</dbReference>
<dbReference type="GO" id="GO:0005886">
    <property type="term" value="C:plasma membrane"/>
    <property type="evidence" value="ECO:0007669"/>
    <property type="project" value="UniProtKB-SubCell"/>
</dbReference>
<keyword evidence="5 6" id="KW-0472">Membrane</keyword>
<protein>
    <submittedName>
        <fullName evidence="8">EamA family transporter</fullName>
    </submittedName>
</protein>
<evidence type="ECO:0000256" key="6">
    <source>
        <dbReference type="SAM" id="Phobius"/>
    </source>
</evidence>
<keyword evidence="9" id="KW-1185">Reference proteome</keyword>
<dbReference type="Proteomes" id="UP000233435">
    <property type="component" value="Unassembled WGS sequence"/>
</dbReference>
<feature type="transmembrane region" description="Helical" evidence="6">
    <location>
        <begin position="7"/>
        <end position="25"/>
    </location>
</feature>
<evidence type="ECO:0000256" key="5">
    <source>
        <dbReference type="ARBA" id="ARBA00023136"/>
    </source>
</evidence>
<feature type="transmembrane region" description="Helical" evidence="6">
    <location>
        <begin position="275"/>
        <end position="291"/>
    </location>
</feature>
<feature type="transmembrane region" description="Helical" evidence="6">
    <location>
        <begin position="185"/>
        <end position="204"/>
    </location>
</feature>
<keyword evidence="4 6" id="KW-1133">Transmembrane helix</keyword>
<dbReference type="PANTHER" id="PTHR32322:SF18">
    <property type="entry name" value="S-ADENOSYLMETHIONINE_S-ADENOSYLHOMOCYSTEINE TRANSPORTER"/>
    <property type="match status" value="1"/>
</dbReference>
<feature type="domain" description="EamA" evidence="7">
    <location>
        <begin position="7"/>
        <end position="136"/>
    </location>
</feature>
<comment type="caution">
    <text evidence="8">The sequence shown here is derived from an EMBL/GenBank/DDBJ whole genome shotgun (WGS) entry which is preliminary data.</text>
</comment>
<evidence type="ECO:0000256" key="3">
    <source>
        <dbReference type="ARBA" id="ARBA00022692"/>
    </source>
</evidence>
<dbReference type="PANTHER" id="PTHR32322">
    <property type="entry name" value="INNER MEMBRANE TRANSPORTER"/>
    <property type="match status" value="1"/>
</dbReference>
<reference evidence="8 9" key="1">
    <citation type="submission" date="2017-12" db="EMBL/GenBank/DDBJ databases">
        <title>Confluentibacter flavum sp. nov., isolated from the saline lake.</title>
        <authorList>
            <person name="Yu L."/>
        </authorList>
    </citation>
    <scope>NUCLEOTIDE SEQUENCE [LARGE SCALE GENOMIC DNA]</scope>
    <source>
        <strain evidence="8 9">3B</strain>
    </source>
</reference>
<feature type="transmembrane region" description="Helical" evidence="6">
    <location>
        <begin position="96"/>
        <end position="116"/>
    </location>
</feature>
<accession>A0A2N3HHR2</accession>
<keyword evidence="2" id="KW-1003">Cell membrane</keyword>
<gene>
    <name evidence="8" type="ORF">CSW08_13505</name>
</gene>
<feature type="transmembrane region" description="Helical" evidence="6">
    <location>
        <begin position="37"/>
        <end position="57"/>
    </location>
</feature>
<dbReference type="Pfam" id="PF00892">
    <property type="entry name" value="EamA"/>
    <property type="match status" value="2"/>
</dbReference>
<evidence type="ECO:0000259" key="7">
    <source>
        <dbReference type="Pfam" id="PF00892"/>
    </source>
</evidence>
<feature type="transmembrane region" description="Helical" evidence="6">
    <location>
        <begin position="69"/>
        <end position="90"/>
    </location>
</feature>
<sequence>MIKKKKPWLLFAIITTIFWGIWGAFIGLPVENGFPNTLIYCIWSLTMIPPSIFILEMNGWKLQTDKKSILYGLTIGILGAGGQMLLFYAVTIGPTYLIFPVISISPIVTILLSFIFLKERTGVIGTIGIGLALLSLPLFEYTNEEAVADDNQVLWFILALIVLVAWGVQAFYMKLANKTMNTESIFFYMTLSGLLLTPIALFLTDFSKEINYGLNGPYLTAGIQILNSVGCVFLVYAYRYGKAMVVSPVINAGAPLMTAIISMVMLGILPNEYKIFAIILAILASILLALDPEE</sequence>
<feature type="transmembrane region" description="Helical" evidence="6">
    <location>
        <begin position="249"/>
        <end position="269"/>
    </location>
</feature>
<proteinExistence type="predicted"/>
<comment type="subcellular location">
    <subcellularLocation>
        <location evidence="1">Cell membrane</location>
        <topology evidence="1">Multi-pass membrane protein</topology>
    </subcellularLocation>
</comment>
<evidence type="ECO:0000256" key="1">
    <source>
        <dbReference type="ARBA" id="ARBA00004651"/>
    </source>
</evidence>
<evidence type="ECO:0000313" key="9">
    <source>
        <dbReference type="Proteomes" id="UP000233435"/>
    </source>
</evidence>
<dbReference type="InterPro" id="IPR050638">
    <property type="entry name" value="AA-Vitamin_Transporters"/>
</dbReference>
<feature type="domain" description="EamA" evidence="7">
    <location>
        <begin position="154"/>
        <end position="289"/>
    </location>
</feature>
<name>A0A2N3HHR2_9FLAO</name>
<feature type="transmembrane region" description="Helical" evidence="6">
    <location>
        <begin position="123"/>
        <end position="141"/>
    </location>
</feature>